<accession>A0ABT5YAW8</accession>
<dbReference type="InterPro" id="IPR020845">
    <property type="entry name" value="AMP-binding_CS"/>
</dbReference>
<dbReference type="InterPro" id="IPR042099">
    <property type="entry name" value="ANL_N_sf"/>
</dbReference>
<evidence type="ECO:0000259" key="2">
    <source>
        <dbReference type="Pfam" id="PF13193"/>
    </source>
</evidence>
<evidence type="ECO:0000313" key="4">
    <source>
        <dbReference type="Proteomes" id="UP001143391"/>
    </source>
</evidence>
<dbReference type="EMBL" id="JANCMW010000006">
    <property type="protein sequence ID" value="MDF0750840.1"/>
    <property type="molecule type" value="Genomic_DNA"/>
</dbReference>
<sequence length="532" mass="58574">MTSGVIHTTLGEMLRKQAETFGDKIFLSFEGQDFSFSELDHRTNRVANAFRKQLGISKGDHVALLMGNCTQFVLSIFALAKLGAVAVPINTAAKGVLLEYLLHQSTSKAIIVQHELYERAASIVDGLKGFGPVVIAEVDGGSVPEGTVNFDDMLDADGSCPEVFVDPRDTMFLMFTSGTTGPSKGVVSPHSQGLSCGNQAIEAYGYTPDDVIFTCLPLFHANALWYSFMSALVCGAKLVVTRRFSGSNYWEEIVSSGATQTNALGAMANIALKELGRIDRSRLKLRQMMVVPALDGETARPLTDLGIKMTSLFAQTETFAVTLHGPDEPLEKAGSAGRPRAHVSLAILDDDDNALAPGEVGEIALRPMAPGIMMDGYFRMPEETLSSCSTLWFHTGDRGYLDKDDYLYFVDRKKDAIRRRGENISTYELEMIICSYDSIREAAAVAVPSELGEDDVLVFVVMEEGHVFEAEKIIRFCDENMPYFMVPRYLEAISALPKTTSEKVEKYKLREIAADRMKQLWDREASGIKLKR</sequence>
<evidence type="ECO:0000313" key="3">
    <source>
        <dbReference type="EMBL" id="MDF0750840.1"/>
    </source>
</evidence>
<dbReference type="Gene3D" id="3.40.50.12780">
    <property type="entry name" value="N-terminal domain of ligase-like"/>
    <property type="match status" value="1"/>
</dbReference>
<feature type="domain" description="AMP-dependent synthetase/ligase" evidence="1">
    <location>
        <begin position="14"/>
        <end position="378"/>
    </location>
</feature>
<feature type="domain" description="AMP-binding enzyme C-terminal" evidence="2">
    <location>
        <begin position="428"/>
        <end position="503"/>
    </location>
</feature>
<gene>
    <name evidence="3" type="ORF">NLU14_11445</name>
</gene>
<name>A0ABT5YAW8_9GAMM</name>
<dbReference type="InterPro" id="IPR045851">
    <property type="entry name" value="AMP-bd_C_sf"/>
</dbReference>
<comment type="caution">
    <text evidence="3">The sequence shown here is derived from an EMBL/GenBank/DDBJ whole genome shotgun (WGS) entry which is preliminary data.</text>
</comment>
<dbReference type="Pfam" id="PF13193">
    <property type="entry name" value="AMP-binding_C"/>
    <property type="match status" value="1"/>
</dbReference>
<dbReference type="PROSITE" id="PS00455">
    <property type="entry name" value="AMP_BINDING"/>
    <property type="match status" value="1"/>
</dbReference>
<protein>
    <submittedName>
        <fullName evidence="3">AMP-binding protein</fullName>
    </submittedName>
</protein>
<dbReference type="PANTHER" id="PTHR43767">
    <property type="entry name" value="LONG-CHAIN-FATTY-ACID--COA LIGASE"/>
    <property type="match status" value="1"/>
</dbReference>
<dbReference type="Pfam" id="PF00501">
    <property type="entry name" value="AMP-binding"/>
    <property type="match status" value="1"/>
</dbReference>
<dbReference type="SUPFAM" id="SSF56801">
    <property type="entry name" value="Acetyl-CoA synthetase-like"/>
    <property type="match status" value="1"/>
</dbReference>
<organism evidence="3 4">
    <name type="scientific">Marinobacter iranensis</name>
    <dbReference type="NCBI Taxonomy" id="2962607"/>
    <lineage>
        <taxon>Bacteria</taxon>
        <taxon>Pseudomonadati</taxon>
        <taxon>Pseudomonadota</taxon>
        <taxon>Gammaproteobacteria</taxon>
        <taxon>Pseudomonadales</taxon>
        <taxon>Marinobacteraceae</taxon>
        <taxon>Marinobacter</taxon>
    </lineage>
</organism>
<dbReference type="InterPro" id="IPR000873">
    <property type="entry name" value="AMP-dep_synth/lig_dom"/>
</dbReference>
<dbReference type="Gene3D" id="3.30.300.30">
    <property type="match status" value="1"/>
</dbReference>
<dbReference type="Proteomes" id="UP001143391">
    <property type="component" value="Unassembled WGS sequence"/>
</dbReference>
<dbReference type="PANTHER" id="PTHR43767:SF1">
    <property type="entry name" value="NONRIBOSOMAL PEPTIDE SYNTHASE PES1 (EUROFUNG)-RELATED"/>
    <property type="match status" value="1"/>
</dbReference>
<reference evidence="3" key="1">
    <citation type="submission" date="2022-07" db="EMBL/GenBank/DDBJ databases">
        <title>Marinobacter iranensis a new bacterium isolate from a hipersaline lake in Iran.</title>
        <authorList>
            <person name="Mohammad A.M.A."/>
            <person name="Cristina S.-P."/>
            <person name="Antonio V."/>
        </authorList>
    </citation>
    <scope>NUCLEOTIDE SEQUENCE</scope>
    <source>
        <strain evidence="3">71-i</strain>
    </source>
</reference>
<dbReference type="InterPro" id="IPR025110">
    <property type="entry name" value="AMP-bd_C"/>
</dbReference>
<evidence type="ECO:0000259" key="1">
    <source>
        <dbReference type="Pfam" id="PF00501"/>
    </source>
</evidence>
<proteinExistence type="predicted"/>
<keyword evidence="4" id="KW-1185">Reference proteome</keyword>
<dbReference type="InterPro" id="IPR050237">
    <property type="entry name" value="ATP-dep_AMP-bd_enzyme"/>
</dbReference>